<comment type="caution">
    <text evidence="2">The sequence shown here is derived from an EMBL/GenBank/DDBJ whole genome shotgun (WGS) entry which is preliminary data.</text>
</comment>
<evidence type="ECO:0000313" key="3">
    <source>
        <dbReference type="Proteomes" id="UP000703661"/>
    </source>
</evidence>
<dbReference type="Proteomes" id="UP000703661">
    <property type="component" value="Unassembled WGS sequence"/>
</dbReference>
<dbReference type="EMBL" id="JAAAID010000148">
    <property type="protein sequence ID" value="KAG0021633.1"/>
    <property type="molecule type" value="Genomic_DNA"/>
</dbReference>
<accession>A0A9P6N1G4</accession>
<keyword evidence="1" id="KW-0472">Membrane</keyword>
<name>A0A9P6N1G4_9FUNG</name>
<keyword evidence="1" id="KW-1133">Transmembrane helix</keyword>
<reference evidence="2" key="1">
    <citation type="journal article" date="2020" name="Fungal Divers.">
        <title>Resolving the Mortierellaceae phylogeny through synthesis of multi-gene phylogenetics and phylogenomics.</title>
        <authorList>
            <person name="Vandepol N."/>
            <person name="Liber J."/>
            <person name="Desiro A."/>
            <person name="Na H."/>
            <person name="Kennedy M."/>
            <person name="Barry K."/>
            <person name="Grigoriev I.V."/>
            <person name="Miller A.N."/>
            <person name="O'Donnell K."/>
            <person name="Stajich J.E."/>
            <person name="Bonito G."/>
        </authorList>
    </citation>
    <scope>NUCLEOTIDE SEQUENCE</scope>
    <source>
        <strain evidence="2">NRRL 2769</strain>
    </source>
</reference>
<proteinExistence type="predicted"/>
<keyword evidence="3" id="KW-1185">Reference proteome</keyword>
<feature type="transmembrane region" description="Helical" evidence="1">
    <location>
        <begin position="81"/>
        <end position="100"/>
    </location>
</feature>
<sequence>MILVASALRWKAPSIEAELGMVREEHNYQSKLIKIFAITFVAVTETRRVQALKRITKAHLVNRQSMARHHHRAGMIKTRTVTTLAIVTSVLLTVTIIPTLDSLMTLNAQGAKIRIY</sequence>
<dbReference type="AlphaFoldDB" id="A0A9P6N1G4"/>
<gene>
    <name evidence="2" type="ORF">BGZ80_001994</name>
</gene>
<organism evidence="2 3">
    <name type="scientific">Entomortierella chlamydospora</name>
    <dbReference type="NCBI Taxonomy" id="101097"/>
    <lineage>
        <taxon>Eukaryota</taxon>
        <taxon>Fungi</taxon>
        <taxon>Fungi incertae sedis</taxon>
        <taxon>Mucoromycota</taxon>
        <taxon>Mortierellomycotina</taxon>
        <taxon>Mortierellomycetes</taxon>
        <taxon>Mortierellales</taxon>
        <taxon>Mortierellaceae</taxon>
        <taxon>Entomortierella</taxon>
    </lineage>
</organism>
<keyword evidence="1" id="KW-0812">Transmembrane</keyword>
<evidence type="ECO:0000256" key="1">
    <source>
        <dbReference type="SAM" id="Phobius"/>
    </source>
</evidence>
<protein>
    <submittedName>
        <fullName evidence="2">Uncharacterized protein</fullName>
    </submittedName>
</protein>
<evidence type="ECO:0000313" key="2">
    <source>
        <dbReference type="EMBL" id="KAG0021633.1"/>
    </source>
</evidence>